<sequence>MTLTPIQTFIIICMVTIGTIITRFLPFIIFQGTKSNNSYISYLGQVLPYSAIGLLVVYCLKSVNFKSHAYGIPEAVAIIFIILLHYWKENTLLSIGVGTVIYMVLVQAVFI</sequence>
<feature type="transmembrane region" description="Helical" evidence="1">
    <location>
        <begin position="67"/>
        <end position="86"/>
    </location>
</feature>
<dbReference type="STRING" id="36849.OXPF_19260"/>
<dbReference type="EMBL" id="LKET01000030">
    <property type="protein sequence ID" value="KPU44432.1"/>
    <property type="molecule type" value="Genomic_DNA"/>
</dbReference>
<protein>
    <submittedName>
        <fullName evidence="2">Branched-chain amino acid transport protein (AzlD)</fullName>
    </submittedName>
</protein>
<dbReference type="OrthoDB" id="308265at2"/>
<feature type="transmembrane region" description="Helical" evidence="1">
    <location>
        <begin position="92"/>
        <end position="110"/>
    </location>
</feature>
<dbReference type="Pfam" id="PF05437">
    <property type="entry name" value="AzlD"/>
    <property type="match status" value="1"/>
</dbReference>
<evidence type="ECO:0000313" key="2">
    <source>
        <dbReference type="EMBL" id="KPU44432.1"/>
    </source>
</evidence>
<dbReference type="PIRSF" id="PIRSF003203">
    <property type="entry name" value="AzlD"/>
    <property type="match status" value="1"/>
</dbReference>
<feature type="transmembrane region" description="Helical" evidence="1">
    <location>
        <begin position="9"/>
        <end position="30"/>
    </location>
</feature>
<dbReference type="PATRIC" id="fig|36849.3.peg.2028"/>
<keyword evidence="1" id="KW-0472">Membrane</keyword>
<proteinExistence type="predicted"/>
<reference evidence="2 3" key="1">
    <citation type="submission" date="2015-09" db="EMBL/GenBank/DDBJ databases">
        <title>Genome sequence of Oxobacter pfennigii DSM 3222.</title>
        <authorList>
            <person name="Poehlein A."/>
            <person name="Bengelsdorf F.R."/>
            <person name="Schiel-Bengelsdorf B."/>
            <person name="Duerre P."/>
            <person name="Daniel R."/>
        </authorList>
    </citation>
    <scope>NUCLEOTIDE SEQUENCE [LARGE SCALE GENOMIC DNA]</scope>
    <source>
        <strain evidence="2 3">DSM 3222</strain>
    </source>
</reference>
<feature type="transmembrane region" description="Helical" evidence="1">
    <location>
        <begin position="42"/>
        <end position="60"/>
    </location>
</feature>
<name>A0A0N8NTC3_9CLOT</name>
<dbReference type="InterPro" id="IPR008407">
    <property type="entry name" value="Brnchd-chn_aa_trnsp_AzlD"/>
</dbReference>
<accession>A0A0N8NTC3</accession>
<comment type="caution">
    <text evidence="2">The sequence shown here is derived from an EMBL/GenBank/DDBJ whole genome shotgun (WGS) entry which is preliminary data.</text>
</comment>
<keyword evidence="1" id="KW-0812">Transmembrane</keyword>
<dbReference type="Proteomes" id="UP000050326">
    <property type="component" value="Unassembled WGS sequence"/>
</dbReference>
<gene>
    <name evidence="2" type="ORF">OXPF_19260</name>
</gene>
<evidence type="ECO:0000313" key="3">
    <source>
        <dbReference type="Proteomes" id="UP000050326"/>
    </source>
</evidence>
<dbReference type="AlphaFoldDB" id="A0A0N8NTC3"/>
<keyword evidence="3" id="KW-1185">Reference proteome</keyword>
<dbReference type="RefSeq" id="WP_054874983.1">
    <property type="nucleotide sequence ID" value="NZ_LKET01000030.1"/>
</dbReference>
<keyword evidence="1" id="KW-1133">Transmembrane helix</keyword>
<evidence type="ECO:0000256" key="1">
    <source>
        <dbReference type="SAM" id="Phobius"/>
    </source>
</evidence>
<organism evidence="2 3">
    <name type="scientific">Oxobacter pfennigii</name>
    <dbReference type="NCBI Taxonomy" id="36849"/>
    <lineage>
        <taxon>Bacteria</taxon>
        <taxon>Bacillati</taxon>
        <taxon>Bacillota</taxon>
        <taxon>Clostridia</taxon>
        <taxon>Eubacteriales</taxon>
        <taxon>Clostridiaceae</taxon>
        <taxon>Oxobacter</taxon>
    </lineage>
</organism>